<dbReference type="Pfam" id="PF14245">
    <property type="entry name" value="Pilin_PilA"/>
    <property type="match status" value="1"/>
</dbReference>
<accession>A0ABU5H4A9</accession>
<dbReference type="SUPFAM" id="SSF54523">
    <property type="entry name" value="Pili subunits"/>
    <property type="match status" value="1"/>
</dbReference>
<dbReference type="InterPro" id="IPR045584">
    <property type="entry name" value="Pilin-like"/>
</dbReference>
<keyword evidence="3" id="KW-1185">Reference proteome</keyword>
<dbReference type="InterPro" id="IPR028188">
    <property type="entry name" value="Pilin_PilA"/>
</dbReference>
<evidence type="ECO:0000313" key="3">
    <source>
        <dbReference type="Proteomes" id="UP001291309"/>
    </source>
</evidence>
<evidence type="ECO:0000256" key="1">
    <source>
        <dbReference type="SAM" id="Phobius"/>
    </source>
</evidence>
<dbReference type="RefSeq" id="WP_321546801.1">
    <property type="nucleotide sequence ID" value="NZ_JAXIVS010000005.1"/>
</dbReference>
<evidence type="ECO:0000313" key="2">
    <source>
        <dbReference type="EMBL" id="MDY7228076.1"/>
    </source>
</evidence>
<organism evidence="2 3">
    <name type="scientific">Hyalangium rubrum</name>
    <dbReference type="NCBI Taxonomy" id="3103134"/>
    <lineage>
        <taxon>Bacteria</taxon>
        <taxon>Pseudomonadati</taxon>
        <taxon>Myxococcota</taxon>
        <taxon>Myxococcia</taxon>
        <taxon>Myxococcales</taxon>
        <taxon>Cystobacterineae</taxon>
        <taxon>Archangiaceae</taxon>
        <taxon>Hyalangium</taxon>
    </lineage>
</organism>
<feature type="transmembrane region" description="Helical" evidence="1">
    <location>
        <begin position="12"/>
        <end position="33"/>
    </location>
</feature>
<dbReference type="EMBL" id="JAXIVS010000005">
    <property type="protein sequence ID" value="MDY7228076.1"/>
    <property type="molecule type" value="Genomic_DNA"/>
</dbReference>
<reference evidence="2 3" key="1">
    <citation type="submission" date="2023-12" db="EMBL/GenBank/DDBJ databases">
        <title>the genome sequence of Hyalangium sp. s54d21.</title>
        <authorList>
            <person name="Zhang X."/>
        </authorList>
    </citation>
    <scope>NUCLEOTIDE SEQUENCE [LARGE SCALE GENOMIC DNA]</scope>
    <source>
        <strain evidence="3">s54d21</strain>
    </source>
</reference>
<gene>
    <name evidence="2" type="ORF">SYV04_16780</name>
</gene>
<dbReference type="NCBIfam" id="TIGR02532">
    <property type="entry name" value="IV_pilin_GFxxxE"/>
    <property type="match status" value="1"/>
</dbReference>
<dbReference type="Gene3D" id="3.30.700.10">
    <property type="entry name" value="Glycoprotein, Type 4 Pilin"/>
    <property type="match status" value="1"/>
</dbReference>
<dbReference type="Proteomes" id="UP001291309">
    <property type="component" value="Unassembled WGS sequence"/>
</dbReference>
<name>A0ABU5H4A9_9BACT</name>
<comment type="caution">
    <text evidence="2">The sequence shown here is derived from an EMBL/GenBank/DDBJ whole genome shotgun (WGS) entry which is preliminary data.</text>
</comment>
<keyword evidence="1" id="KW-0812">Transmembrane</keyword>
<keyword evidence="1" id="KW-0472">Membrane</keyword>
<keyword evidence="1" id="KW-1133">Transmembrane helix</keyword>
<proteinExistence type="predicted"/>
<protein>
    <submittedName>
        <fullName evidence="2">Prepilin-type N-terminal cleavage/methylation domain-containing protein</fullName>
    </submittedName>
</protein>
<dbReference type="InterPro" id="IPR012902">
    <property type="entry name" value="N_methyl_site"/>
</dbReference>
<sequence>MSLSSQRRGFNCLELMVVLVVAGVLLAIGLPRFHRAQTHARQSEAITNLKSLHASMSLQQSKPYNIHVPGFDPPRGNRYSYSLEAPCSSAEDRSSLNAMQNMSDRCIAVDTFAHPTFPWLFNVSELAAASWDGDATSVGVSTQAGIYGICEYPFWDYLAYAAGDVDDDVMDTADTWAIASADGELMAMCPIGSPTLVPAGEPFMVVDDADCN</sequence>